<organism evidence="2 3">
    <name type="scientific">Azospirillum himalayense</name>
    <dbReference type="NCBI Taxonomy" id="654847"/>
    <lineage>
        <taxon>Bacteria</taxon>
        <taxon>Pseudomonadati</taxon>
        <taxon>Pseudomonadota</taxon>
        <taxon>Alphaproteobacteria</taxon>
        <taxon>Rhodospirillales</taxon>
        <taxon>Azospirillaceae</taxon>
        <taxon>Azospirillum</taxon>
    </lineage>
</organism>
<keyword evidence="3" id="KW-1185">Reference proteome</keyword>
<dbReference type="Gene3D" id="2.120.10.10">
    <property type="match status" value="1"/>
</dbReference>
<proteinExistence type="predicted"/>
<comment type="caution">
    <text evidence="2">The sequence shown here is derived from an EMBL/GenBank/DDBJ whole genome shotgun (WGS) entry which is preliminary data.</text>
</comment>
<accession>A0ABW0G9I4</accession>
<evidence type="ECO:0000259" key="1">
    <source>
        <dbReference type="Pfam" id="PF13088"/>
    </source>
</evidence>
<keyword evidence="2" id="KW-0378">Hydrolase</keyword>
<keyword evidence="2" id="KW-0326">Glycosidase</keyword>
<feature type="domain" description="Sialidase" evidence="1">
    <location>
        <begin position="78"/>
        <end position="341"/>
    </location>
</feature>
<protein>
    <submittedName>
        <fullName evidence="2">Sialidase family protein</fullName>
        <ecNumber evidence="2">3.2.1.-</ecNumber>
    </submittedName>
</protein>
<name>A0ABW0G9I4_9PROT</name>
<gene>
    <name evidence="2" type="ORF">ACFPMG_21620</name>
</gene>
<evidence type="ECO:0000313" key="2">
    <source>
        <dbReference type="EMBL" id="MFC5357614.1"/>
    </source>
</evidence>
<dbReference type="RefSeq" id="WP_376997250.1">
    <property type="nucleotide sequence ID" value="NZ_JBHSLC010000049.1"/>
</dbReference>
<dbReference type="GO" id="GO:0016798">
    <property type="term" value="F:hydrolase activity, acting on glycosyl bonds"/>
    <property type="evidence" value="ECO:0007669"/>
    <property type="project" value="UniProtKB-KW"/>
</dbReference>
<dbReference type="EC" id="3.2.1.-" evidence="2"/>
<sequence>MVASEAPESLDAFTITPAPPAKPELFVDHEKTGRSGHIGHALFQRPDGEIFAFFPNCASDDPGRHGTTGHSATGWMEVKRSRDGGRSWSEPVPLDYSKRTFDAKLGHTIFTEKAVVTDNGTIVLFHLLCDVSKDALWEPYLVPTSTRSTDGGETWSEPIELCPDRGRIYSAIHADGLVCALKFRNDAEENFCGSTDEHIYSLYASRDDGASFHRISDLPFDTRGRGYGTLCRLNDGRLIAYVYNRNDEEHLDYAISNNGGISWSPPRRSVFAKRIRNPQMIGFGGGYFMHGRSGTYGPEPGKGHFVMYYSRDGVTWDDGIYLAKREHGQGAYSNSLVVRSSEGHVDGKGPLRLRIHASHAYSADSTNIVAWWVDEAARG</sequence>
<evidence type="ECO:0000313" key="3">
    <source>
        <dbReference type="Proteomes" id="UP001596166"/>
    </source>
</evidence>
<dbReference type="EMBL" id="JBHSLC010000049">
    <property type="protein sequence ID" value="MFC5357614.1"/>
    <property type="molecule type" value="Genomic_DNA"/>
</dbReference>
<dbReference type="CDD" id="cd15482">
    <property type="entry name" value="Sialidase_non-viral"/>
    <property type="match status" value="1"/>
</dbReference>
<reference evidence="3" key="1">
    <citation type="journal article" date="2019" name="Int. J. Syst. Evol. Microbiol.">
        <title>The Global Catalogue of Microorganisms (GCM) 10K type strain sequencing project: providing services to taxonomists for standard genome sequencing and annotation.</title>
        <authorList>
            <consortium name="The Broad Institute Genomics Platform"/>
            <consortium name="The Broad Institute Genome Sequencing Center for Infectious Disease"/>
            <person name="Wu L."/>
            <person name="Ma J."/>
        </authorList>
    </citation>
    <scope>NUCLEOTIDE SEQUENCE [LARGE SCALE GENOMIC DNA]</scope>
    <source>
        <strain evidence="3">CCUG 58760</strain>
    </source>
</reference>
<dbReference type="InterPro" id="IPR011040">
    <property type="entry name" value="Sialidase"/>
</dbReference>
<dbReference type="Proteomes" id="UP001596166">
    <property type="component" value="Unassembled WGS sequence"/>
</dbReference>
<dbReference type="Pfam" id="PF13088">
    <property type="entry name" value="BNR_2"/>
    <property type="match status" value="1"/>
</dbReference>
<dbReference type="SUPFAM" id="SSF50939">
    <property type="entry name" value="Sialidases"/>
    <property type="match status" value="1"/>
</dbReference>
<dbReference type="InterPro" id="IPR036278">
    <property type="entry name" value="Sialidase_sf"/>
</dbReference>